<organism evidence="1 2">
    <name type="scientific">Acidipila rosea</name>
    <dbReference type="NCBI Taxonomy" id="768535"/>
    <lineage>
        <taxon>Bacteria</taxon>
        <taxon>Pseudomonadati</taxon>
        <taxon>Acidobacteriota</taxon>
        <taxon>Terriglobia</taxon>
        <taxon>Terriglobales</taxon>
        <taxon>Acidobacteriaceae</taxon>
        <taxon>Acidipila</taxon>
    </lineage>
</organism>
<dbReference type="AlphaFoldDB" id="A0A4R1LC11"/>
<dbReference type="GO" id="GO:0016791">
    <property type="term" value="F:phosphatase activity"/>
    <property type="evidence" value="ECO:0007669"/>
    <property type="project" value="TreeGrafter"/>
</dbReference>
<dbReference type="InterPro" id="IPR006379">
    <property type="entry name" value="HAD-SF_hydro_IIB"/>
</dbReference>
<dbReference type="EMBL" id="SMGK01000001">
    <property type="protein sequence ID" value="TCK75107.1"/>
    <property type="molecule type" value="Genomic_DNA"/>
</dbReference>
<name>A0A4R1LC11_9BACT</name>
<dbReference type="CDD" id="cd07516">
    <property type="entry name" value="HAD_Pase"/>
    <property type="match status" value="1"/>
</dbReference>
<sequence>MISQADQAKNHKPVRMIAIDIDGTLLPSKGTAISQRNRQALLQAKAAGIEVVIATGRRHAYAMPLLSPLGLTPETVLITSNGTVTRTLEGTHMDRHFLPLQVARELCGDLRQFGGTAVFTFDKLGKGELVIESLTRLNERIDPWIQANIAFIEEIDPIERAFDAGEPPVQGMVCGTVPEMYRAKQWLATSRHAGAIELNQTAYPVRDLSILDILPPGCSKGVALGKLAAERGIAREEVMAIGDNFNDVEMLKYAGQPVLMANAVPELLSMGRSRGWQVALSNDDDGVAATIEAVLDRTFDRAMAELR</sequence>
<dbReference type="PANTHER" id="PTHR10000:SF8">
    <property type="entry name" value="HAD SUPERFAMILY HYDROLASE-LIKE, TYPE 3"/>
    <property type="match status" value="1"/>
</dbReference>
<dbReference type="InterPro" id="IPR023214">
    <property type="entry name" value="HAD_sf"/>
</dbReference>
<dbReference type="GO" id="GO:0000287">
    <property type="term" value="F:magnesium ion binding"/>
    <property type="evidence" value="ECO:0007669"/>
    <property type="project" value="TreeGrafter"/>
</dbReference>
<dbReference type="Gene3D" id="3.40.50.1000">
    <property type="entry name" value="HAD superfamily/HAD-like"/>
    <property type="match status" value="1"/>
</dbReference>
<comment type="caution">
    <text evidence="1">The sequence shown here is derived from an EMBL/GenBank/DDBJ whole genome shotgun (WGS) entry which is preliminary data.</text>
</comment>
<proteinExistence type="predicted"/>
<dbReference type="OrthoDB" id="9781413at2"/>
<dbReference type="Gene3D" id="3.30.1240.10">
    <property type="match status" value="1"/>
</dbReference>
<dbReference type="RefSeq" id="WP_131990623.1">
    <property type="nucleotide sequence ID" value="NZ_SMGK01000001.1"/>
</dbReference>
<evidence type="ECO:0000313" key="2">
    <source>
        <dbReference type="Proteomes" id="UP000295210"/>
    </source>
</evidence>
<evidence type="ECO:0008006" key="3">
    <source>
        <dbReference type="Google" id="ProtNLM"/>
    </source>
</evidence>
<dbReference type="NCBIfam" id="TIGR01484">
    <property type="entry name" value="HAD-SF-IIB"/>
    <property type="match status" value="1"/>
</dbReference>
<dbReference type="GO" id="GO:0005829">
    <property type="term" value="C:cytosol"/>
    <property type="evidence" value="ECO:0007669"/>
    <property type="project" value="TreeGrafter"/>
</dbReference>
<dbReference type="Pfam" id="PF08282">
    <property type="entry name" value="Hydrolase_3"/>
    <property type="match status" value="1"/>
</dbReference>
<dbReference type="Proteomes" id="UP000295210">
    <property type="component" value="Unassembled WGS sequence"/>
</dbReference>
<evidence type="ECO:0000313" key="1">
    <source>
        <dbReference type="EMBL" id="TCK75107.1"/>
    </source>
</evidence>
<accession>A0A4R1LC11</accession>
<protein>
    <recommendedName>
        <fullName evidence="3">Cof subfamily protein (Haloacid dehalogenase superfamily)/HAD superfamily hydrolase (TIGR01484 family)</fullName>
    </recommendedName>
</protein>
<dbReference type="PROSITE" id="PS01229">
    <property type="entry name" value="COF_2"/>
    <property type="match status" value="1"/>
</dbReference>
<reference evidence="1 2" key="1">
    <citation type="submission" date="2019-03" db="EMBL/GenBank/DDBJ databases">
        <title>Genomic Encyclopedia of Type Strains, Phase IV (KMG-IV): sequencing the most valuable type-strain genomes for metagenomic binning, comparative biology and taxonomic classification.</title>
        <authorList>
            <person name="Goeker M."/>
        </authorList>
    </citation>
    <scope>NUCLEOTIDE SEQUENCE [LARGE SCALE GENOMIC DNA]</scope>
    <source>
        <strain evidence="1 2">DSM 103428</strain>
    </source>
</reference>
<keyword evidence="2" id="KW-1185">Reference proteome</keyword>
<gene>
    <name evidence="1" type="ORF">C7378_0087</name>
</gene>
<dbReference type="SUPFAM" id="SSF56784">
    <property type="entry name" value="HAD-like"/>
    <property type="match status" value="1"/>
</dbReference>
<dbReference type="InterPro" id="IPR036412">
    <property type="entry name" value="HAD-like_sf"/>
</dbReference>
<dbReference type="PANTHER" id="PTHR10000">
    <property type="entry name" value="PHOSPHOSERINE PHOSPHATASE"/>
    <property type="match status" value="1"/>
</dbReference>